<gene>
    <name evidence="3" type="ORF">R7226_24545</name>
</gene>
<name>A0ABU4HW43_9ACTN</name>
<comment type="caution">
    <text evidence="3">The sequence shown here is derived from an EMBL/GenBank/DDBJ whole genome shotgun (WGS) entry which is preliminary data.</text>
</comment>
<keyword evidence="2" id="KW-0732">Signal</keyword>
<dbReference type="RefSeq" id="WP_318600008.1">
    <property type="nucleotide sequence ID" value="NZ_JAWSTH010000092.1"/>
</dbReference>
<feature type="region of interest" description="Disordered" evidence="1">
    <location>
        <begin position="62"/>
        <end position="88"/>
    </location>
</feature>
<accession>A0ABU4HW43</accession>
<evidence type="ECO:0000256" key="2">
    <source>
        <dbReference type="SAM" id="SignalP"/>
    </source>
</evidence>
<evidence type="ECO:0000313" key="4">
    <source>
        <dbReference type="Proteomes" id="UP001284601"/>
    </source>
</evidence>
<dbReference type="PROSITE" id="PS51257">
    <property type="entry name" value="PROKAR_LIPOPROTEIN"/>
    <property type="match status" value="1"/>
</dbReference>
<protein>
    <recommendedName>
        <fullName evidence="5">NlpC/P60 domain-containing protein</fullName>
    </recommendedName>
</protein>
<keyword evidence="4" id="KW-1185">Reference proteome</keyword>
<reference evidence="4" key="1">
    <citation type="submission" date="2023-07" db="EMBL/GenBank/DDBJ databases">
        <title>Conexibacter stalactiti sp. nov., isolated from stalactites in a lava cave and emended description of the genus Conexibacter.</title>
        <authorList>
            <person name="Lee S.D."/>
        </authorList>
    </citation>
    <scope>NUCLEOTIDE SEQUENCE [LARGE SCALE GENOMIC DNA]</scope>
    <source>
        <strain evidence="4">KCTC 39840</strain>
    </source>
</reference>
<feature type="chain" id="PRO_5045725584" description="NlpC/P60 domain-containing protein" evidence="2">
    <location>
        <begin position="22"/>
        <end position="245"/>
    </location>
</feature>
<feature type="signal peptide" evidence="2">
    <location>
        <begin position="1"/>
        <end position="21"/>
    </location>
</feature>
<dbReference type="Proteomes" id="UP001284601">
    <property type="component" value="Unassembled WGS sequence"/>
</dbReference>
<evidence type="ECO:0000313" key="3">
    <source>
        <dbReference type="EMBL" id="MDW5597542.1"/>
    </source>
</evidence>
<evidence type="ECO:0008006" key="5">
    <source>
        <dbReference type="Google" id="ProtNLM"/>
    </source>
</evidence>
<reference evidence="3 4" key="2">
    <citation type="submission" date="2023-10" db="EMBL/GenBank/DDBJ databases">
        <authorList>
            <person name="Han X.F."/>
        </authorList>
    </citation>
    <scope>NUCLEOTIDE SEQUENCE [LARGE SCALE GENOMIC DNA]</scope>
    <source>
        <strain evidence="3 4">KCTC 39840</strain>
    </source>
</reference>
<sequence length="245" mass="25220">MRPRIPVIAAVVVLAAPGAVALSGCGSAGESEANGAPIPTEVAPAPQPQYEEQAVDKLQRNPTAVNPDAGVRTNFDPDAGAGITDPDRLAKPLTDAQIRAELERSGIPSGERAAVTADGLAVAPLGAPEVVKQIIDAGNKIARLPYRYGGGHGTFIDTAYDCSASISFAFAAAGLVDQTMVSGELAEWGAAGAGRWVTIFANAGHTYMYVAGLRFDTSGLRATGSRWQAEPRSGAGFTVRHPIGL</sequence>
<organism evidence="3 4">
    <name type="scientific">Conexibacter stalactiti</name>
    <dbReference type="NCBI Taxonomy" id="1940611"/>
    <lineage>
        <taxon>Bacteria</taxon>
        <taxon>Bacillati</taxon>
        <taxon>Actinomycetota</taxon>
        <taxon>Thermoleophilia</taxon>
        <taxon>Solirubrobacterales</taxon>
        <taxon>Conexibacteraceae</taxon>
        <taxon>Conexibacter</taxon>
    </lineage>
</organism>
<proteinExistence type="predicted"/>
<dbReference type="EMBL" id="JAWSTH010000092">
    <property type="protein sequence ID" value="MDW5597542.1"/>
    <property type="molecule type" value="Genomic_DNA"/>
</dbReference>
<evidence type="ECO:0000256" key="1">
    <source>
        <dbReference type="SAM" id="MobiDB-lite"/>
    </source>
</evidence>